<proteinExistence type="predicted"/>
<organism evidence="1">
    <name type="scientific">marine metagenome</name>
    <dbReference type="NCBI Taxonomy" id="408172"/>
    <lineage>
        <taxon>unclassified sequences</taxon>
        <taxon>metagenomes</taxon>
        <taxon>ecological metagenomes</taxon>
    </lineage>
</organism>
<dbReference type="EMBL" id="UINC01104168">
    <property type="protein sequence ID" value="SVC67117.1"/>
    <property type="molecule type" value="Genomic_DNA"/>
</dbReference>
<sequence>MSFPTLGPSRLFLFQYPDVAVADGIAVVLEVEGARLV</sequence>
<dbReference type="AlphaFoldDB" id="A0A382P2V7"/>
<reference evidence="1" key="1">
    <citation type="submission" date="2018-05" db="EMBL/GenBank/DDBJ databases">
        <authorList>
            <person name="Lanie J.A."/>
            <person name="Ng W.-L."/>
            <person name="Kazmierczak K.M."/>
            <person name="Andrzejewski T.M."/>
            <person name="Davidsen T.M."/>
            <person name="Wayne K.J."/>
            <person name="Tettelin H."/>
            <person name="Glass J.I."/>
            <person name="Rusch D."/>
            <person name="Podicherti R."/>
            <person name="Tsui H.-C.T."/>
            <person name="Winkler M.E."/>
        </authorList>
    </citation>
    <scope>NUCLEOTIDE SEQUENCE</scope>
</reference>
<protein>
    <submittedName>
        <fullName evidence="1">Uncharacterized protein</fullName>
    </submittedName>
</protein>
<feature type="non-terminal residue" evidence="1">
    <location>
        <position position="37"/>
    </location>
</feature>
<evidence type="ECO:0000313" key="1">
    <source>
        <dbReference type="EMBL" id="SVC67117.1"/>
    </source>
</evidence>
<name>A0A382P2V7_9ZZZZ</name>
<accession>A0A382P2V7</accession>
<gene>
    <name evidence="1" type="ORF">METZ01_LOCUS319971</name>
</gene>